<proteinExistence type="predicted"/>
<evidence type="ECO:0000313" key="1">
    <source>
        <dbReference type="EMBL" id="EMA55688.1"/>
    </source>
</evidence>
<accession>M0NDQ3</accession>
<dbReference type="OrthoDB" id="202777at2157"/>
<dbReference type="PATRIC" id="fig|1227456.3.peg.223"/>
<comment type="caution">
    <text evidence="1">The sequence shown here is derived from an EMBL/GenBank/DDBJ whole genome shotgun (WGS) entry which is preliminary data.</text>
</comment>
<organism evidence="1 2">
    <name type="scientific">Halococcus salifodinae DSM 8989</name>
    <dbReference type="NCBI Taxonomy" id="1227456"/>
    <lineage>
        <taxon>Archaea</taxon>
        <taxon>Methanobacteriati</taxon>
        <taxon>Methanobacteriota</taxon>
        <taxon>Stenosarchaea group</taxon>
        <taxon>Halobacteria</taxon>
        <taxon>Halobacteriales</taxon>
        <taxon>Halococcaceae</taxon>
        <taxon>Halococcus</taxon>
    </lineage>
</organism>
<dbReference type="InterPro" id="IPR045397">
    <property type="entry name" value="TumE-like"/>
</dbReference>
<gene>
    <name evidence="1" type="ORF">C450_01062</name>
</gene>
<dbReference type="AlphaFoldDB" id="M0NDQ3"/>
<reference evidence="1 2" key="1">
    <citation type="journal article" date="2014" name="PLoS Genet.">
        <title>Phylogenetically driven sequencing of extremely halophilic archaea reveals strategies for static and dynamic osmo-response.</title>
        <authorList>
            <person name="Becker E.A."/>
            <person name="Seitzer P.M."/>
            <person name="Tritt A."/>
            <person name="Larsen D."/>
            <person name="Krusor M."/>
            <person name="Yao A.I."/>
            <person name="Wu D."/>
            <person name="Madern D."/>
            <person name="Eisen J.A."/>
            <person name="Darling A.E."/>
            <person name="Facciotti M.T."/>
        </authorList>
    </citation>
    <scope>NUCLEOTIDE SEQUENCE [LARGE SCALE GENOMIC DNA]</scope>
    <source>
        <strain evidence="1 2">DSM 8989</strain>
    </source>
</reference>
<dbReference type="Proteomes" id="UP000011625">
    <property type="component" value="Unassembled WGS sequence"/>
</dbReference>
<keyword evidence="2" id="KW-1185">Reference proteome</keyword>
<dbReference type="Pfam" id="PF20126">
    <property type="entry name" value="TumE"/>
    <property type="match status" value="1"/>
</dbReference>
<evidence type="ECO:0000313" key="2">
    <source>
        <dbReference type="Proteomes" id="UP000011625"/>
    </source>
</evidence>
<name>M0NDQ3_9EURY</name>
<dbReference type="EMBL" id="AOME01000010">
    <property type="protein sequence ID" value="EMA55688.1"/>
    <property type="molecule type" value="Genomic_DNA"/>
</dbReference>
<dbReference type="RefSeq" id="WP_005038896.1">
    <property type="nucleotide sequence ID" value="NZ_AOME01000010.1"/>
</dbReference>
<sequence>MPDANAPIDKAILQAIARTLRTDDRVEEVVLVSGEGTDEHKHLAVTFDPARYPESVGGARLEIQWYRNGGFNIHYTETHTDDSDSGVWQCRWDRQSSTHSTREHFHPPPDAGEPTDTHFPDDYRNVLSMILAAVRARIDELWQDYQEAN</sequence>
<protein>
    <submittedName>
        <fullName evidence="1">Uncharacterized protein</fullName>
    </submittedName>
</protein>